<keyword evidence="2" id="KW-1133">Transmembrane helix</keyword>
<accession>A0A1E3ALE6</accession>
<dbReference type="RefSeq" id="WP_069151164.1">
    <property type="nucleotide sequence ID" value="NZ_MCGH01000001.1"/>
</dbReference>
<organism evidence="4 5">
    <name type="scientific">Eisenbergiella tayi</name>
    <dbReference type="NCBI Taxonomy" id="1432052"/>
    <lineage>
        <taxon>Bacteria</taxon>
        <taxon>Bacillati</taxon>
        <taxon>Bacillota</taxon>
        <taxon>Clostridia</taxon>
        <taxon>Lachnospirales</taxon>
        <taxon>Lachnospiraceae</taxon>
        <taxon>Eisenbergiella</taxon>
    </lineage>
</organism>
<dbReference type="InterPro" id="IPR000297">
    <property type="entry name" value="PPIase_PpiC"/>
</dbReference>
<feature type="region of interest" description="Disordered" evidence="1">
    <location>
        <begin position="397"/>
        <end position="435"/>
    </location>
</feature>
<sequence>MSNNKQTEEKSEKVMTKYDRKMEKRRIEEEKERKAQKRLKIGSIVIIAAIAAAIVISIGLSAYSKYSALHNPYIKIGDHDVTRVEYDYYYNNSVNSYISMYGSFLSYMGLDTSSDFSKQQYTDNMTWKDYFDQMTVSQITQVKALVDDAAAQGFTYDTAEDMSAFDTELAAQAESESLSQAEVYTSLYGQYATAERIRPFAEENMLATAYFEHLTEINKPSDEEVQEYYEANKNNYDKVDYRSFPFRGNVAEDASEEDIAKVMDELKVKAEAMEKAVKAGEDFEALCVENAIDDQKDLYGGDDKEGSLIEGGSYSAAPAAISDWLFDEARKEGDTTILPDETNHNYYVVEFIKRSNDEQTTNSSISSTLANQKAGEYMNGLTEKYEVTDVAGDMKYLTIPETSTESTESAGETGEEAGDGTAAESTPEAAETESE</sequence>
<dbReference type="Pfam" id="PF13145">
    <property type="entry name" value="Rotamase_2"/>
    <property type="match status" value="1"/>
</dbReference>
<reference evidence="4 5" key="1">
    <citation type="submission" date="2016-07" db="EMBL/GenBank/DDBJ databases">
        <title>Characterization of isolates of Eisenbergiella tayi derived from blood cultures, using whole genome sequencing.</title>
        <authorList>
            <person name="Burdz T."/>
            <person name="Wiebe D."/>
            <person name="Huynh C."/>
            <person name="Bernard K."/>
        </authorList>
    </citation>
    <scope>NUCLEOTIDE SEQUENCE [LARGE SCALE GENOMIC DNA]</scope>
    <source>
        <strain evidence="4 5">NML 110608</strain>
    </source>
</reference>
<dbReference type="PANTHER" id="PTHR47245">
    <property type="entry name" value="PEPTIDYLPROLYL ISOMERASE"/>
    <property type="match status" value="1"/>
</dbReference>
<feature type="region of interest" description="Disordered" evidence="1">
    <location>
        <begin position="1"/>
        <end position="33"/>
    </location>
</feature>
<proteinExistence type="predicted"/>
<keyword evidence="2" id="KW-0812">Transmembrane</keyword>
<dbReference type="InterPro" id="IPR046357">
    <property type="entry name" value="PPIase_dom_sf"/>
</dbReference>
<feature type="domain" description="PpiC" evidence="3">
    <location>
        <begin position="220"/>
        <end position="357"/>
    </location>
</feature>
<evidence type="ECO:0000313" key="5">
    <source>
        <dbReference type="Proteomes" id="UP000094067"/>
    </source>
</evidence>
<name>A0A1E3ALE6_9FIRM</name>
<dbReference type="GO" id="GO:0003755">
    <property type="term" value="F:peptidyl-prolyl cis-trans isomerase activity"/>
    <property type="evidence" value="ECO:0007669"/>
    <property type="project" value="InterPro"/>
</dbReference>
<dbReference type="Gene3D" id="3.10.50.40">
    <property type="match status" value="1"/>
</dbReference>
<evidence type="ECO:0000259" key="3">
    <source>
        <dbReference type="Pfam" id="PF13145"/>
    </source>
</evidence>
<keyword evidence="2" id="KW-0472">Membrane</keyword>
<feature type="transmembrane region" description="Helical" evidence="2">
    <location>
        <begin position="41"/>
        <end position="63"/>
    </location>
</feature>
<feature type="compositionally biased region" description="Low complexity" evidence="1">
    <location>
        <begin position="401"/>
        <end position="412"/>
    </location>
</feature>
<dbReference type="SUPFAM" id="SSF109998">
    <property type="entry name" value="Triger factor/SurA peptide-binding domain-like"/>
    <property type="match status" value="1"/>
</dbReference>
<evidence type="ECO:0000256" key="1">
    <source>
        <dbReference type="SAM" id="MobiDB-lite"/>
    </source>
</evidence>
<dbReference type="EMBL" id="MCGH01000001">
    <property type="protein sequence ID" value="ODM08946.1"/>
    <property type="molecule type" value="Genomic_DNA"/>
</dbReference>
<dbReference type="PANTHER" id="PTHR47245:SF2">
    <property type="entry name" value="PEPTIDYL-PROLYL CIS-TRANS ISOMERASE HP_0175-RELATED"/>
    <property type="match status" value="1"/>
</dbReference>
<gene>
    <name evidence="4" type="ORF">BEI61_00575</name>
</gene>
<dbReference type="InterPro" id="IPR050245">
    <property type="entry name" value="PrsA_foldase"/>
</dbReference>
<dbReference type="AlphaFoldDB" id="A0A1E3ALE6"/>
<comment type="caution">
    <text evidence="4">The sequence shown here is derived from an EMBL/GenBank/DDBJ whole genome shotgun (WGS) entry which is preliminary data.</text>
</comment>
<dbReference type="PATRIC" id="fig|1432052.4.peg.643"/>
<dbReference type="Proteomes" id="UP000094067">
    <property type="component" value="Unassembled WGS sequence"/>
</dbReference>
<feature type="compositionally biased region" description="Low complexity" evidence="1">
    <location>
        <begin position="419"/>
        <end position="429"/>
    </location>
</feature>
<evidence type="ECO:0000313" key="4">
    <source>
        <dbReference type="EMBL" id="ODM08946.1"/>
    </source>
</evidence>
<evidence type="ECO:0000256" key="2">
    <source>
        <dbReference type="SAM" id="Phobius"/>
    </source>
</evidence>
<dbReference type="InterPro" id="IPR027304">
    <property type="entry name" value="Trigger_fact/SurA_dom_sf"/>
</dbReference>
<protein>
    <recommendedName>
        <fullName evidence="3">PpiC domain-containing protein</fullName>
    </recommendedName>
</protein>